<keyword evidence="2" id="KW-0479">Metal-binding</keyword>
<dbReference type="InterPro" id="IPR014528">
    <property type="entry name" value="GdpP/PdeA"/>
</dbReference>
<reference evidence="6 7" key="1">
    <citation type="submission" date="2018-08" db="EMBL/GenBank/DDBJ databases">
        <title>A genome reference for cultivated species of the human gut microbiota.</title>
        <authorList>
            <person name="Zou Y."/>
            <person name="Xue W."/>
            <person name="Luo G."/>
        </authorList>
    </citation>
    <scope>NUCLEOTIDE SEQUENCE [LARGE SCALE GENOMIC DNA]</scope>
    <source>
        <strain evidence="6 7">AF18-46</strain>
    </source>
</reference>
<feature type="binding site" evidence="2">
    <location>
        <position position="416"/>
    </location>
    <ligand>
        <name>Mn(2+)</name>
        <dbReference type="ChEBI" id="CHEBI:29035"/>
        <label>2</label>
    </ligand>
</feature>
<dbReference type="Pfam" id="PF01368">
    <property type="entry name" value="DHH"/>
    <property type="match status" value="1"/>
</dbReference>
<keyword evidence="2" id="KW-0464">Manganese</keyword>
<dbReference type="Pfam" id="PF24898">
    <property type="entry name" value="GGDEF_GdpP"/>
    <property type="match status" value="1"/>
</dbReference>
<dbReference type="EMBL" id="QRWX01000003">
    <property type="protein sequence ID" value="RGT55017.1"/>
    <property type="molecule type" value="Genomic_DNA"/>
</dbReference>
<keyword evidence="3" id="KW-1133">Transmembrane helix</keyword>
<feature type="binding site" evidence="2">
    <location>
        <position position="440"/>
    </location>
    <ligand>
        <name>Mn(2+)</name>
        <dbReference type="ChEBI" id="CHEBI:29035"/>
        <label>2</label>
    </ligand>
</feature>
<dbReference type="EC" id="3.1.4.-" evidence="1"/>
<feature type="domain" description="DDH" evidence="4">
    <location>
        <begin position="335"/>
        <end position="492"/>
    </location>
</feature>
<dbReference type="GO" id="GO:0005886">
    <property type="term" value="C:plasma membrane"/>
    <property type="evidence" value="ECO:0007669"/>
    <property type="project" value="UniProtKB-SubCell"/>
</dbReference>
<dbReference type="GO" id="GO:0046872">
    <property type="term" value="F:metal ion binding"/>
    <property type="evidence" value="ECO:0007669"/>
    <property type="project" value="UniProtKB-KW"/>
</dbReference>
<evidence type="ECO:0000259" key="4">
    <source>
        <dbReference type="Pfam" id="PF01368"/>
    </source>
</evidence>
<feature type="transmembrane region" description="Helical" evidence="3">
    <location>
        <begin position="12"/>
        <end position="30"/>
    </location>
</feature>
<dbReference type="SUPFAM" id="SSF64182">
    <property type="entry name" value="DHH phosphoesterases"/>
    <property type="match status" value="1"/>
</dbReference>
<feature type="binding site" evidence="2">
    <location>
        <position position="345"/>
    </location>
    <ligand>
        <name>Mn(2+)</name>
        <dbReference type="ChEBI" id="CHEBI:29035"/>
        <label>1</label>
    </ligand>
</feature>
<dbReference type="InterPro" id="IPR003156">
    <property type="entry name" value="DHHA1_dom"/>
</dbReference>
<dbReference type="PANTHER" id="PTHR47618">
    <property type="entry name" value="BIFUNCTIONAL OLIGORIBONUCLEASE AND PAP PHOSPHATASE NRNA"/>
    <property type="match status" value="1"/>
</dbReference>
<dbReference type="Proteomes" id="UP000284731">
    <property type="component" value="Unassembled WGS sequence"/>
</dbReference>
<evidence type="ECO:0000256" key="3">
    <source>
        <dbReference type="SAM" id="Phobius"/>
    </source>
</evidence>
<feature type="binding site" evidence="2">
    <location>
        <position position="495"/>
    </location>
    <ligand>
        <name>Mn(2+)</name>
        <dbReference type="ChEBI" id="CHEBI:29035"/>
        <label>2</label>
    </ligand>
</feature>
<dbReference type="GO" id="GO:0016787">
    <property type="term" value="F:hydrolase activity"/>
    <property type="evidence" value="ECO:0007669"/>
    <property type="project" value="UniProtKB-UniRule"/>
</dbReference>
<evidence type="ECO:0000313" key="7">
    <source>
        <dbReference type="Proteomes" id="UP000284731"/>
    </source>
</evidence>
<dbReference type="GO" id="GO:0003676">
    <property type="term" value="F:nucleic acid binding"/>
    <property type="evidence" value="ECO:0007669"/>
    <property type="project" value="UniProtKB-UniRule"/>
</dbReference>
<name>A0A412PCQ5_9FIRM</name>
<dbReference type="RefSeq" id="WP_118765062.1">
    <property type="nucleotide sequence ID" value="NZ_CABJCF010000003.1"/>
</dbReference>
<feature type="binding site" evidence="2">
    <location>
        <position position="416"/>
    </location>
    <ligand>
        <name>Mn(2+)</name>
        <dbReference type="ChEBI" id="CHEBI:29035"/>
        <label>1</label>
    </ligand>
</feature>
<accession>A0A412PCQ5</accession>
<comment type="subcellular location">
    <subcellularLocation>
        <location evidence="1">Cell membrane</location>
    </subcellularLocation>
</comment>
<gene>
    <name evidence="6" type="ORF">DWX20_07575</name>
</gene>
<dbReference type="Pfam" id="PF02272">
    <property type="entry name" value="DHHA1"/>
    <property type="match status" value="1"/>
</dbReference>
<dbReference type="Gene3D" id="3.10.310.30">
    <property type="match status" value="1"/>
</dbReference>
<keyword evidence="1" id="KW-0378">Hydrolase</keyword>
<dbReference type="PIRSF" id="PIRSF026583">
    <property type="entry name" value="YybT"/>
    <property type="match status" value="1"/>
</dbReference>
<comment type="similarity">
    <text evidence="1">Belongs to the GdpP/PdeA phosphodiesterase family.</text>
</comment>
<evidence type="ECO:0000256" key="1">
    <source>
        <dbReference type="PIRNR" id="PIRNR026583"/>
    </source>
</evidence>
<comment type="caution">
    <text evidence="6">The sequence shown here is derived from an EMBL/GenBank/DDBJ whole genome shotgun (WGS) entry which is preliminary data.</text>
</comment>
<dbReference type="PANTHER" id="PTHR47618:SF2">
    <property type="entry name" value="CYCLIC-DI-AMP PHOSPHODIESTERASE GDPP"/>
    <property type="match status" value="1"/>
</dbReference>
<feature type="binding site" evidence="2">
    <location>
        <position position="347"/>
    </location>
    <ligand>
        <name>Mn(2+)</name>
        <dbReference type="ChEBI" id="CHEBI:29035"/>
        <label>2</label>
    </ligand>
</feature>
<comment type="catalytic activity">
    <reaction evidence="1">
        <text>3',3'-c-di-AMP + H2O = 5'-O-phosphonoadenylyl-(3'-&gt;5')-adenosine + H(+)</text>
        <dbReference type="Rhea" id="RHEA:54420"/>
        <dbReference type="ChEBI" id="CHEBI:15377"/>
        <dbReference type="ChEBI" id="CHEBI:15378"/>
        <dbReference type="ChEBI" id="CHEBI:71500"/>
        <dbReference type="ChEBI" id="CHEBI:138171"/>
    </reaction>
</comment>
<dbReference type="InterPro" id="IPR038763">
    <property type="entry name" value="DHH_sf"/>
</dbReference>
<proteinExistence type="inferred from homology"/>
<feature type="domain" description="DHHA1" evidence="5">
    <location>
        <begin position="553"/>
        <end position="646"/>
    </location>
</feature>
<sequence length="656" mass="73048">MQQKMSRIKQIVFVALAIQLAVIILLQLIFKINILPGILVLIAEALITVYLLDYFQSANEEESIGLEKYLGGSYAEAYLVGGVGMMNYDENYVITWQSELFKERGLDRIGSKLLTWLPEANDIISGETEKVSVTIDQYVYEVSKRENAPTIFFKDITLLNKYRGKYNEEHVVLGLASFDNYEESTMYADDADIANINATIRTPLNEYFQKFGVFLRRLNNNRYLLVLNEKIYREIAADRFSILNIVRKASQKAEVSITLSMAFAKGSSNFAELDETVTKLMDLAQTRGGDQVAIQVVGEDVKYFGGSTEAAEKRSRVRVRVMAHALRDLIQHSSNVIICGHKNADFDCIGSAICLSKMASAFNKPVSIIAKTGGIEEKLDAAMKGNEKELAEDITFVTEGEAINQLKDDTLVIMTDHHNILQSNGAKLLEMAERIVVIDHHRRSTDMGVKPILIYIEAGASSTCEILTEMIPFVSSKVDISELEATFMLAGMTIDTRKWRERTGVRTYDAASALRKLGADPQVAYDYLKDTYDEFVLKSAIMNASERYPDGIVIAAVENEKITRSIMSQVADSLLSIQDVKAAFVIAQDKSTGINSISARSNGEINVQAIMEAMHGGGHMTAAATQRKDATVKELKEELINIIEQQKKEAEDESDS</sequence>
<dbReference type="InterPro" id="IPR051319">
    <property type="entry name" value="Oligoribo/pAp-PDE_c-di-AMP_PDE"/>
</dbReference>
<evidence type="ECO:0000256" key="2">
    <source>
        <dbReference type="PIRSR" id="PIRSR026583-50"/>
    </source>
</evidence>
<keyword evidence="3" id="KW-0812">Transmembrane</keyword>
<protein>
    <recommendedName>
        <fullName evidence="1">Cyclic-di-AMP phosphodiesterase</fullName>
        <ecNumber evidence="1">3.1.4.-</ecNumber>
    </recommendedName>
</protein>
<organism evidence="6 7">
    <name type="scientific">Solobacterium moorei</name>
    <dbReference type="NCBI Taxonomy" id="102148"/>
    <lineage>
        <taxon>Bacteria</taxon>
        <taxon>Bacillati</taxon>
        <taxon>Bacillota</taxon>
        <taxon>Erysipelotrichia</taxon>
        <taxon>Erysipelotrichales</taxon>
        <taxon>Erysipelotrichaceae</taxon>
        <taxon>Solobacterium</taxon>
    </lineage>
</organism>
<dbReference type="AlphaFoldDB" id="A0A412PCQ5"/>
<dbReference type="Gene3D" id="3.30.450.20">
    <property type="entry name" value="PAS domain"/>
    <property type="match status" value="1"/>
</dbReference>
<evidence type="ECO:0000313" key="6">
    <source>
        <dbReference type="EMBL" id="RGT55017.1"/>
    </source>
</evidence>
<dbReference type="GO" id="GO:0106409">
    <property type="term" value="F:cyclic-di-AMP phosphodiesterase activity"/>
    <property type="evidence" value="ECO:0007669"/>
    <property type="project" value="RHEA"/>
</dbReference>
<comment type="cofactor">
    <cofactor evidence="2">
        <name>Mn(2+)</name>
        <dbReference type="ChEBI" id="CHEBI:29035"/>
    </cofactor>
    <text evidence="2">For phosphodiesterase activity, probably binds 2 Mn(2+) per subunit.</text>
</comment>
<comment type="function">
    <text evidence="1">Has phosphodiesterase (PDE) activity against cyclic-di-AMP (c-di-AMP).</text>
</comment>
<dbReference type="InterPro" id="IPR001667">
    <property type="entry name" value="DDH_dom"/>
</dbReference>
<keyword evidence="1 3" id="KW-0472">Membrane</keyword>
<evidence type="ECO:0000259" key="5">
    <source>
        <dbReference type="Pfam" id="PF02272"/>
    </source>
</evidence>
<feature type="binding site" evidence="2">
    <location>
        <position position="341"/>
    </location>
    <ligand>
        <name>Mn(2+)</name>
        <dbReference type="ChEBI" id="CHEBI:29035"/>
        <label>1</label>
    </ligand>
</feature>
<keyword evidence="1" id="KW-1003">Cell membrane</keyword>
<dbReference type="Gene3D" id="3.90.1640.10">
    <property type="entry name" value="inorganic pyrophosphatase (n-terminal core)"/>
    <property type="match status" value="1"/>
</dbReference>